<evidence type="ECO:0000313" key="1">
    <source>
        <dbReference type="EMBL" id="MBB6731919.1"/>
    </source>
</evidence>
<gene>
    <name evidence="1" type="ORF">H7C18_13440</name>
</gene>
<accession>A0A7X0VV99</accession>
<keyword evidence="2" id="KW-1185">Reference proteome</keyword>
<sequence length="61" mass="7203">MGREEYVNYLRNHAKIIGWLADEIESDKTITTAWMIDWEVHREEQFLIEPAIIPDTKEDAA</sequence>
<dbReference type="Proteomes" id="UP000564644">
    <property type="component" value="Unassembled WGS sequence"/>
</dbReference>
<dbReference type="RefSeq" id="WP_185129591.1">
    <property type="nucleotide sequence ID" value="NZ_JACJVO010000016.1"/>
</dbReference>
<organism evidence="1 2">
    <name type="scientific">Cohnella zeiphila</name>
    <dbReference type="NCBI Taxonomy" id="2761120"/>
    <lineage>
        <taxon>Bacteria</taxon>
        <taxon>Bacillati</taxon>
        <taxon>Bacillota</taxon>
        <taxon>Bacilli</taxon>
        <taxon>Bacillales</taxon>
        <taxon>Paenibacillaceae</taxon>
        <taxon>Cohnella</taxon>
    </lineage>
</organism>
<proteinExistence type="predicted"/>
<evidence type="ECO:0000313" key="2">
    <source>
        <dbReference type="Proteomes" id="UP000564644"/>
    </source>
</evidence>
<protein>
    <submittedName>
        <fullName evidence="1">Uncharacterized protein</fullName>
    </submittedName>
</protein>
<reference evidence="1 2" key="1">
    <citation type="submission" date="2020-08" db="EMBL/GenBank/DDBJ databases">
        <title>Cohnella phylogeny.</title>
        <authorList>
            <person name="Dunlap C."/>
        </authorList>
    </citation>
    <scope>NUCLEOTIDE SEQUENCE [LARGE SCALE GENOMIC DNA]</scope>
    <source>
        <strain evidence="1 2">CBP 2801</strain>
    </source>
</reference>
<dbReference type="AlphaFoldDB" id="A0A7X0VV99"/>
<dbReference type="EMBL" id="JACJVO010000016">
    <property type="protein sequence ID" value="MBB6731919.1"/>
    <property type="molecule type" value="Genomic_DNA"/>
</dbReference>
<name>A0A7X0VV99_9BACL</name>
<comment type="caution">
    <text evidence="1">The sequence shown here is derived from an EMBL/GenBank/DDBJ whole genome shotgun (WGS) entry which is preliminary data.</text>
</comment>